<comment type="caution">
    <text evidence="3">The sequence shown here is derived from an EMBL/GenBank/DDBJ whole genome shotgun (WGS) entry which is preliminary data.</text>
</comment>
<dbReference type="RefSeq" id="WP_379830356.1">
    <property type="nucleotide sequence ID" value="NZ_JBHUHU010000003.1"/>
</dbReference>
<gene>
    <name evidence="3" type="ORF">ACFSJE_07440</name>
</gene>
<reference evidence="4" key="1">
    <citation type="journal article" date="2019" name="Int. J. Syst. Evol. Microbiol.">
        <title>The Global Catalogue of Microorganisms (GCM) 10K type strain sequencing project: providing services to taxonomists for standard genome sequencing and annotation.</title>
        <authorList>
            <consortium name="The Broad Institute Genomics Platform"/>
            <consortium name="The Broad Institute Genome Sequencing Center for Infectious Disease"/>
            <person name="Wu L."/>
            <person name="Ma J."/>
        </authorList>
    </citation>
    <scope>NUCLEOTIDE SEQUENCE [LARGE SCALE GENOMIC DNA]</scope>
    <source>
        <strain evidence="4">JCM 3389</strain>
    </source>
</reference>
<feature type="transmembrane region" description="Helical" evidence="2">
    <location>
        <begin position="7"/>
        <end position="24"/>
    </location>
</feature>
<organism evidence="3 4">
    <name type="scientific">Flagellimonas iocasae</name>
    <dbReference type="NCBI Taxonomy" id="2055905"/>
    <lineage>
        <taxon>Bacteria</taxon>
        <taxon>Pseudomonadati</taxon>
        <taxon>Bacteroidota</taxon>
        <taxon>Flavobacteriia</taxon>
        <taxon>Flavobacteriales</taxon>
        <taxon>Flavobacteriaceae</taxon>
        <taxon>Flagellimonas</taxon>
    </lineage>
</organism>
<evidence type="ECO:0008006" key="5">
    <source>
        <dbReference type="Google" id="ProtNLM"/>
    </source>
</evidence>
<dbReference type="EMBL" id="JBHUHU010000003">
    <property type="protein sequence ID" value="MFD2099598.1"/>
    <property type="molecule type" value="Genomic_DNA"/>
</dbReference>
<accession>A0ABW4XZW9</accession>
<evidence type="ECO:0000313" key="4">
    <source>
        <dbReference type="Proteomes" id="UP001597342"/>
    </source>
</evidence>
<keyword evidence="2" id="KW-1133">Transmembrane helix</keyword>
<proteinExistence type="predicted"/>
<name>A0ABW4XZW9_9FLAO</name>
<protein>
    <recommendedName>
        <fullName evidence="5">Secreted protein</fullName>
    </recommendedName>
</protein>
<feature type="region of interest" description="Disordered" evidence="1">
    <location>
        <begin position="42"/>
        <end position="62"/>
    </location>
</feature>
<keyword evidence="2" id="KW-0472">Membrane</keyword>
<evidence type="ECO:0000256" key="1">
    <source>
        <dbReference type="SAM" id="MobiDB-lite"/>
    </source>
</evidence>
<sequence>MTYKAKSLIYFSCFVLASLIYYGVEQQDDFQEHISSETVVETQFHNTEDPEKPQTDFQEEQQ</sequence>
<keyword evidence="4" id="KW-1185">Reference proteome</keyword>
<evidence type="ECO:0000256" key="2">
    <source>
        <dbReference type="SAM" id="Phobius"/>
    </source>
</evidence>
<evidence type="ECO:0000313" key="3">
    <source>
        <dbReference type="EMBL" id="MFD2099598.1"/>
    </source>
</evidence>
<dbReference type="Proteomes" id="UP001597342">
    <property type="component" value="Unassembled WGS sequence"/>
</dbReference>
<keyword evidence="2" id="KW-0812">Transmembrane</keyword>